<dbReference type="Gene3D" id="1.10.238.10">
    <property type="entry name" value="EF-hand"/>
    <property type="match status" value="1"/>
</dbReference>
<dbReference type="InterPro" id="IPR011992">
    <property type="entry name" value="EF-hand-dom_pair"/>
</dbReference>
<proteinExistence type="predicted"/>
<dbReference type="Proteomes" id="UP000664654">
    <property type="component" value="Unassembled WGS sequence"/>
</dbReference>
<feature type="domain" description="EF-hand" evidence="2">
    <location>
        <begin position="21"/>
        <end position="38"/>
    </location>
</feature>
<keyword evidence="5" id="KW-1185">Reference proteome</keyword>
<name>A0A939DPG4_9ALTE</name>
<sequence>MKKFAFVLFLVPAMGAFAAGDLFSTLDKDGNGSLSATEAAAESRLSANFDKYDTDGNGEISRSEFSKYKGE</sequence>
<dbReference type="Pfam" id="PF13405">
    <property type="entry name" value="EF-hand_6"/>
    <property type="match status" value="1"/>
</dbReference>
<dbReference type="GO" id="GO:0005509">
    <property type="term" value="F:calcium ion binding"/>
    <property type="evidence" value="ECO:0007669"/>
    <property type="project" value="InterPro"/>
</dbReference>
<dbReference type="InterPro" id="IPR018247">
    <property type="entry name" value="EF_Hand_1_Ca_BS"/>
</dbReference>
<reference evidence="4" key="1">
    <citation type="submission" date="2021-03" db="EMBL/GenBank/DDBJ databases">
        <title>novel species isolated from a fishpond in China.</title>
        <authorList>
            <person name="Lu H."/>
            <person name="Cai Z."/>
        </authorList>
    </citation>
    <scope>NUCLEOTIDE SEQUENCE</scope>
    <source>
        <strain evidence="4">JCM 30855</strain>
    </source>
</reference>
<feature type="chain" id="PRO_5037690955" evidence="1">
    <location>
        <begin position="19"/>
        <end position="71"/>
    </location>
</feature>
<comment type="caution">
    <text evidence="4">The sequence shown here is derived from an EMBL/GenBank/DDBJ whole genome shotgun (WGS) entry which is preliminary data.</text>
</comment>
<accession>A0A939DPG4</accession>
<evidence type="ECO:0000256" key="1">
    <source>
        <dbReference type="SAM" id="SignalP"/>
    </source>
</evidence>
<evidence type="ECO:0000259" key="2">
    <source>
        <dbReference type="Pfam" id="PF13202"/>
    </source>
</evidence>
<gene>
    <name evidence="4" type="ORF">J0A66_13615</name>
</gene>
<dbReference type="RefSeq" id="WP_206574381.1">
    <property type="nucleotide sequence ID" value="NZ_JAFKCV010000007.1"/>
</dbReference>
<feature type="signal peptide" evidence="1">
    <location>
        <begin position="1"/>
        <end position="18"/>
    </location>
</feature>
<keyword evidence="1" id="KW-0732">Signal</keyword>
<organism evidence="4 5">
    <name type="scientific">Bowmanella dokdonensis</name>
    <dbReference type="NCBI Taxonomy" id="751969"/>
    <lineage>
        <taxon>Bacteria</taxon>
        <taxon>Pseudomonadati</taxon>
        <taxon>Pseudomonadota</taxon>
        <taxon>Gammaproteobacteria</taxon>
        <taxon>Alteromonadales</taxon>
        <taxon>Alteromonadaceae</taxon>
        <taxon>Bowmanella</taxon>
    </lineage>
</organism>
<feature type="domain" description="EF-hand" evidence="3">
    <location>
        <begin position="48"/>
        <end position="67"/>
    </location>
</feature>
<dbReference type="CDD" id="cd00051">
    <property type="entry name" value="EFh"/>
    <property type="match status" value="1"/>
</dbReference>
<dbReference type="InterPro" id="IPR002048">
    <property type="entry name" value="EF_hand_dom"/>
</dbReference>
<evidence type="ECO:0000313" key="5">
    <source>
        <dbReference type="Proteomes" id="UP000664654"/>
    </source>
</evidence>
<protein>
    <submittedName>
        <fullName evidence="4">EF-hand domain-containing protein</fullName>
    </submittedName>
</protein>
<dbReference type="SUPFAM" id="SSF47473">
    <property type="entry name" value="EF-hand"/>
    <property type="match status" value="1"/>
</dbReference>
<dbReference type="AlphaFoldDB" id="A0A939DPG4"/>
<dbReference type="Pfam" id="PF13202">
    <property type="entry name" value="EF-hand_5"/>
    <property type="match status" value="1"/>
</dbReference>
<evidence type="ECO:0000259" key="3">
    <source>
        <dbReference type="Pfam" id="PF13405"/>
    </source>
</evidence>
<evidence type="ECO:0000313" key="4">
    <source>
        <dbReference type="EMBL" id="MBN7826268.1"/>
    </source>
</evidence>
<dbReference type="EMBL" id="JAFKCV010000007">
    <property type="protein sequence ID" value="MBN7826268.1"/>
    <property type="molecule type" value="Genomic_DNA"/>
</dbReference>
<dbReference type="PROSITE" id="PS00018">
    <property type="entry name" value="EF_HAND_1"/>
    <property type="match status" value="1"/>
</dbReference>